<accession>A0A8E2UAT2</accession>
<dbReference type="Proteomes" id="UP000239010">
    <property type="component" value="Unassembled WGS sequence"/>
</dbReference>
<evidence type="ECO:0000313" key="2">
    <source>
        <dbReference type="Proteomes" id="UP000239010"/>
    </source>
</evidence>
<gene>
    <name evidence="1" type="ORF">EELLY_v1c04050</name>
</gene>
<keyword evidence="2" id="KW-1185">Reference proteome</keyword>
<name>A0A8E2UAT2_9MOLU</name>
<dbReference type="AlphaFoldDB" id="A0A8E2UAT2"/>
<sequence length="39" mass="4576">MTKKSINSWNVKISRTLIDNDNCTEGSIRFFVRSKDKEN</sequence>
<reference evidence="1 2" key="1">
    <citation type="submission" date="2017-11" db="EMBL/GenBank/DDBJ databases">
        <title>Genome sequence of Entomoplasma ellychniae ELCN-1 (ATCC 43707).</title>
        <authorList>
            <person name="Lo W.-S."/>
            <person name="Gasparich G.E."/>
            <person name="Kuo C.-H."/>
        </authorList>
    </citation>
    <scope>NUCLEOTIDE SEQUENCE [LARGE SCALE GENOMIC DNA]</scope>
    <source>
        <strain evidence="1 2">ELCN-1</strain>
    </source>
</reference>
<organism evidence="1 2">
    <name type="scientific">Entomoplasma ellychniae</name>
    <dbReference type="NCBI Taxonomy" id="2114"/>
    <lineage>
        <taxon>Bacteria</taxon>
        <taxon>Bacillati</taxon>
        <taxon>Mycoplasmatota</taxon>
        <taxon>Mollicutes</taxon>
        <taxon>Entomoplasmatales</taxon>
        <taxon>Entomoplasmataceae</taxon>
        <taxon>Entomoplasma</taxon>
    </lineage>
</organism>
<proteinExistence type="predicted"/>
<evidence type="ECO:0000313" key="1">
    <source>
        <dbReference type="EMBL" id="PPE04725.1"/>
    </source>
</evidence>
<comment type="caution">
    <text evidence="1">The sequence shown here is derived from an EMBL/GenBank/DDBJ whole genome shotgun (WGS) entry which is preliminary data.</text>
</comment>
<dbReference type="EMBL" id="PHND01000001">
    <property type="protein sequence ID" value="PPE04725.1"/>
    <property type="molecule type" value="Genomic_DNA"/>
</dbReference>
<protein>
    <submittedName>
        <fullName evidence="1">Uncharacterized protein</fullName>
    </submittedName>
</protein>